<dbReference type="Pfam" id="PF00593">
    <property type="entry name" value="TonB_dep_Rec_b-barrel"/>
    <property type="match status" value="1"/>
</dbReference>
<evidence type="ECO:0000313" key="15">
    <source>
        <dbReference type="Proteomes" id="UP000535406"/>
    </source>
</evidence>
<comment type="similarity">
    <text evidence="12">Belongs to the TonB-dependent receptor family.</text>
</comment>
<protein>
    <submittedName>
        <fullName evidence="14">Outer membrane receptor protein involved in Fe transport</fullName>
    </submittedName>
</protein>
<dbReference type="RefSeq" id="WP_246434178.1">
    <property type="nucleotide sequence ID" value="NZ_JACHIK010000002.1"/>
</dbReference>
<dbReference type="SUPFAM" id="SSF56935">
    <property type="entry name" value="Porins"/>
    <property type="match status" value="1"/>
</dbReference>
<name>A0A7W7YSN2_9HYPH</name>
<dbReference type="EMBL" id="JACHIK010000002">
    <property type="protein sequence ID" value="MBB5041519.1"/>
    <property type="molecule type" value="Genomic_DNA"/>
</dbReference>
<comment type="caution">
    <text evidence="14">The sequence shown here is derived from an EMBL/GenBank/DDBJ whole genome shotgun (WGS) entry which is preliminary data.</text>
</comment>
<evidence type="ECO:0000256" key="6">
    <source>
        <dbReference type="ARBA" id="ARBA00022729"/>
    </source>
</evidence>
<evidence type="ECO:0000256" key="12">
    <source>
        <dbReference type="PROSITE-ProRule" id="PRU01360"/>
    </source>
</evidence>
<evidence type="ECO:0000256" key="10">
    <source>
        <dbReference type="ARBA" id="ARBA00023136"/>
    </source>
</evidence>
<keyword evidence="11 12" id="KW-0998">Cell outer membrane</keyword>
<evidence type="ECO:0000256" key="4">
    <source>
        <dbReference type="ARBA" id="ARBA00022496"/>
    </source>
</evidence>
<evidence type="ECO:0000256" key="11">
    <source>
        <dbReference type="ARBA" id="ARBA00023237"/>
    </source>
</evidence>
<dbReference type="InterPro" id="IPR036942">
    <property type="entry name" value="Beta-barrel_TonB_sf"/>
</dbReference>
<evidence type="ECO:0000256" key="1">
    <source>
        <dbReference type="ARBA" id="ARBA00004571"/>
    </source>
</evidence>
<keyword evidence="15" id="KW-1185">Reference proteome</keyword>
<dbReference type="PROSITE" id="PS52016">
    <property type="entry name" value="TONB_DEPENDENT_REC_3"/>
    <property type="match status" value="1"/>
</dbReference>
<dbReference type="InterPro" id="IPR039426">
    <property type="entry name" value="TonB-dep_rcpt-like"/>
</dbReference>
<keyword evidence="10 12" id="KW-0472">Membrane</keyword>
<keyword evidence="5 12" id="KW-0812">Transmembrane</keyword>
<keyword evidence="8" id="KW-0406">Ion transport</keyword>
<dbReference type="InterPro" id="IPR000531">
    <property type="entry name" value="Beta-barrel_TonB"/>
</dbReference>
<comment type="subcellular location">
    <subcellularLocation>
        <location evidence="1 12">Cell outer membrane</location>
        <topology evidence="1 12">Multi-pass membrane protein</topology>
    </subcellularLocation>
</comment>
<dbReference type="AlphaFoldDB" id="A0A7W7YSN2"/>
<dbReference type="Proteomes" id="UP000535406">
    <property type="component" value="Unassembled WGS sequence"/>
</dbReference>
<dbReference type="GO" id="GO:0015344">
    <property type="term" value="F:siderophore uptake transmembrane transporter activity"/>
    <property type="evidence" value="ECO:0007669"/>
    <property type="project" value="TreeGrafter"/>
</dbReference>
<dbReference type="PANTHER" id="PTHR32552:SF68">
    <property type="entry name" value="FERRICHROME OUTER MEMBRANE TRANSPORTER_PHAGE RECEPTOR"/>
    <property type="match status" value="1"/>
</dbReference>
<evidence type="ECO:0000256" key="5">
    <source>
        <dbReference type="ARBA" id="ARBA00022692"/>
    </source>
</evidence>
<gene>
    <name evidence="14" type="ORF">HNQ66_000902</name>
</gene>
<keyword evidence="2 12" id="KW-0813">Transport</keyword>
<evidence type="ECO:0000313" key="14">
    <source>
        <dbReference type="EMBL" id="MBB5041519.1"/>
    </source>
</evidence>
<dbReference type="Gene3D" id="2.40.170.20">
    <property type="entry name" value="TonB-dependent receptor, beta-barrel domain"/>
    <property type="match status" value="1"/>
</dbReference>
<evidence type="ECO:0000256" key="9">
    <source>
        <dbReference type="ARBA" id="ARBA00023077"/>
    </source>
</evidence>
<evidence type="ECO:0000259" key="13">
    <source>
        <dbReference type="Pfam" id="PF00593"/>
    </source>
</evidence>
<organism evidence="14 15">
    <name type="scientific">Shinella fusca</name>
    <dbReference type="NCBI Taxonomy" id="544480"/>
    <lineage>
        <taxon>Bacteria</taxon>
        <taxon>Pseudomonadati</taxon>
        <taxon>Pseudomonadota</taxon>
        <taxon>Alphaproteobacteria</taxon>
        <taxon>Hyphomicrobiales</taxon>
        <taxon>Rhizobiaceae</taxon>
        <taxon>Shinella</taxon>
    </lineage>
</organism>
<accession>A0A7W7YSN2</accession>
<evidence type="ECO:0000256" key="2">
    <source>
        <dbReference type="ARBA" id="ARBA00022448"/>
    </source>
</evidence>
<keyword evidence="7" id="KW-0408">Iron</keyword>
<keyword evidence="14" id="KW-0675">Receptor</keyword>
<dbReference type="GO" id="GO:0009279">
    <property type="term" value="C:cell outer membrane"/>
    <property type="evidence" value="ECO:0007669"/>
    <property type="project" value="UniProtKB-SubCell"/>
</dbReference>
<feature type="domain" description="TonB-dependent receptor-like beta-barrel" evidence="13">
    <location>
        <begin position="44"/>
        <end position="301"/>
    </location>
</feature>
<evidence type="ECO:0000256" key="3">
    <source>
        <dbReference type="ARBA" id="ARBA00022452"/>
    </source>
</evidence>
<keyword evidence="3 12" id="KW-1134">Transmembrane beta strand</keyword>
<keyword evidence="4" id="KW-0410">Iron transport</keyword>
<evidence type="ECO:0000256" key="8">
    <source>
        <dbReference type="ARBA" id="ARBA00023065"/>
    </source>
</evidence>
<reference evidence="14 15" key="1">
    <citation type="submission" date="2020-08" db="EMBL/GenBank/DDBJ databases">
        <title>Genomic Encyclopedia of Type Strains, Phase IV (KMG-IV): sequencing the most valuable type-strain genomes for metagenomic binning, comparative biology and taxonomic classification.</title>
        <authorList>
            <person name="Goeker M."/>
        </authorList>
    </citation>
    <scope>NUCLEOTIDE SEQUENCE [LARGE SCALE GENOMIC DNA]</scope>
    <source>
        <strain evidence="14 15">DSM 21319</strain>
    </source>
</reference>
<evidence type="ECO:0000256" key="7">
    <source>
        <dbReference type="ARBA" id="ARBA00023004"/>
    </source>
</evidence>
<dbReference type="PANTHER" id="PTHR32552">
    <property type="entry name" value="FERRICHROME IRON RECEPTOR-RELATED"/>
    <property type="match status" value="1"/>
</dbReference>
<keyword evidence="9" id="KW-0798">TonB box</keyword>
<proteinExistence type="inferred from homology"/>
<keyword evidence="6" id="KW-0732">Signal</keyword>
<sequence>MNIDTLGNYCYLLGYGCTPTLVDLKNPVFPPFFIPVVGAGETMSMFDWNNTYITKGIFAQIQSTLYDRVHLLAGERLGSLDITYEERAYAPSKTFVTSETRFLPRLGAVVDITDEFSVYAGYSEGMRWVPFSQTFAEPKPELSRSLEAGVRFNFNEELTGTLAVFNIDRTNVPYQISLTEGGLSEQRSRGFEADLIYQPNERWSVLASYGYTNAEFASSTPSAADGNRLPMVPEHSGRLWVNYTFDEDKLPGWSVGAGIYVASNQFVDSANNWKTDGYFTADAKLGYENEKIRAALTVKNLTGEKYYTPYT</sequence>